<evidence type="ECO:0008006" key="3">
    <source>
        <dbReference type="Google" id="ProtNLM"/>
    </source>
</evidence>
<evidence type="ECO:0000313" key="2">
    <source>
        <dbReference type="Proteomes" id="UP000294744"/>
    </source>
</evidence>
<proteinExistence type="predicted"/>
<dbReference type="EMBL" id="SMKV01000021">
    <property type="protein sequence ID" value="TDC90967.1"/>
    <property type="molecule type" value="Genomic_DNA"/>
</dbReference>
<protein>
    <recommendedName>
        <fullName evidence="3">DUF4145 domain-containing protein</fullName>
    </recommendedName>
</protein>
<dbReference type="Proteomes" id="UP000294744">
    <property type="component" value="Unassembled WGS sequence"/>
</dbReference>
<organism evidence="1 2">
    <name type="scientific">Saccharopolyspora aridisoli</name>
    <dbReference type="NCBI Taxonomy" id="2530385"/>
    <lineage>
        <taxon>Bacteria</taxon>
        <taxon>Bacillati</taxon>
        <taxon>Actinomycetota</taxon>
        <taxon>Actinomycetes</taxon>
        <taxon>Pseudonocardiales</taxon>
        <taxon>Pseudonocardiaceae</taxon>
        <taxon>Saccharopolyspora</taxon>
    </lineage>
</organism>
<keyword evidence="2" id="KW-1185">Reference proteome</keyword>
<comment type="caution">
    <text evidence="1">The sequence shown here is derived from an EMBL/GenBank/DDBJ whole genome shotgun (WGS) entry which is preliminary data.</text>
</comment>
<dbReference type="RefSeq" id="WP_132624554.1">
    <property type="nucleotide sequence ID" value="NZ_SMKV01000021.1"/>
</dbReference>
<dbReference type="OrthoDB" id="1395176at2"/>
<evidence type="ECO:0000313" key="1">
    <source>
        <dbReference type="EMBL" id="TDC90967.1"/>
    </source>
</evidence>
<dbReference type="AlphaFoldDB" id="A0A4R4UGQ4"/>
<accession>A0A4R4UGQ4</accession>
<sequence length="284" mass="31846">MFPLDPRTLERIAAIVVDTGGHYERKGWQLEQLFSAAGWVDPPEYDGSPRVPWVVEQLTERSTDRSAIERFLCRICDPVEYDEGKPAADAFCQIINEKLQPERLAITYISGRPVLGELTDDGGEPMFVQPPNLDQRLRGLIESKTTVDVLVKRAKEADICASSGAHTLAIIGIGSFVEGMLLALLTERDREICENGFPAGKNGKHITPQRAGLELLINTARSKNWIQFVAADFMHRVRDYRNFVHPGKELAELPDFDQESVRLCWAPVHVVLNDLEERLTRVGG</sequence>
<gene>
    <name evidence="1" type="ORF">E1161_17395</name>
</gene>
<name>A0A4R4UGQ4_9PSEU</name>
<reference evidence="1 2" key="1">
    <citation type="submission" date="2019-03" db="EMBL/GenBank/DDBJ databases">
        <title>Draft genome sequences of novel Actinobacteria.</title>
        <authorList>
            <person name="Sahin N."/>
            <person name="Ay H."/>
            <person name="Saygin H."/>
        </authorList>
    </citation>
    <scope>NUCLEOTIDE SEQUENCE [LARGE SCALE GENOMIC DNA]</scope>
    <source>
        <strain evidence="1 2">16K404</strain>
    </source>
</reference>